<sequence length="75" mass="8738">MRLDAILRDPSAVYKRPDDILQDSNLNDDEKLEVLEQWEFDARELQVASDENMPGQQEAPLDEILAAKKKLRSRR</sequence>
<evidence type="ECO:0000313" key="2">
    <source>
        <dbReference type="Proteomes" id="UP000288127"/>
    </source>
</evidence>
<gene>
    <name evidence="1" type="ORF">CWI76_00950</name>
</gene>
<reference evidence="2" key="1">
    <citation type="journal article" date="2018" name="Front. Microbiol.">
        <title>Genome-Based Analysis Reveals the Taxonomy and Diversity of the Family Idiomarinaceae.</title>
        <authorList>
            <person name="Liu Y."/>
            <person name="Lai Q."/>
            <person name="Shao Z."/>
        </authorList>
    </citation>
    <scope>NUCLEOTIDE SEQUENCE [LARGE SCALE GENOMIC DNA]</scope>
    <source>
        <strain evidence="2">PIM1</strain>
    </source>
</reference>
<dbReference type="RefSeq" id="WP_126758517.1">
    <property type="nucleotide sequence ID" value="NZ_PIPZ01000001.1"/>
</dbReference>
<organism evidence="1 2">
    <name type="scientific">Pseudidiomarina marina</name>
    <dbReference type="NCBI Taxonomy" id="502366"/>
    <lineage>
        <taxon>Bacteria</taxon>
        <taxon>Pseudomonadati</taxon>
        <taxon>Pseudomonadota</taxon>
        <taxon>Gammaproteobacteria</taxon>
        <taxon>Alteromonadales</taxon>
        <taxon>Idiomarinaceae</taxon>
        <taxon>Pseudidiomarina</taxon>
    </lineage>
</organism>
<name>A0A432YJ03_9GAMM</name>
<comment type="caution">
    <text evidence="1">The sequence shown here is derived from an EMBL/GenBank/DDBJ whole genome shotgun (WGS) entry which is preliminary data.</text>
</comment>
<proteinExistence type="predicted"/>
<dbReference type="AlphaFoldDB" id="A0A432YJ03"/>
<dbReference type="OrthoDB" id="5405867at2"/>
<dbReference type="EMBL" id="PIPZ01000001">
    <property type="protein sequence ID" value="RUO60878.1"/>
    <property type="molecule type" value="Genomic_DNA"/>
</dbReference>
<protein>
    <submittedName>
        <fullName evidence="1">Uncharacterized protein</fullName>
    </submittedName>
</protein>
<keyword evidence="2" id="KW-1185">Reference proteome</keyword>
<dbReference type="Proteomes" id="UP000288127">
    <property type="component" value="Unassembled WGS sequence"/>
</dbReference>
<accession>A0A432YJ03</accession>
<evidence type="ECO:0000313" key="1">
    <source>
        <dbReference type="EMBL" id="RUO60878.1"/>
    </source>
</evidence>